<reference evidence="3" key="1">
    <citation type="journal article" date="2019" name="Int. J. Syst. Evol. Microbiol.">
        <title>The Global Catalogue of Microorganisms (GCM) 10K type strain sequencing project: providing services to taxonomists for standard genome sequencing and annotation.</title>
        <authorList>
            <consortium name="The Broad Institute Genomics Platform"/>
            <consortium name="The Broad Institute Genome Sequencing Center for Infectious Disease"/>
            <person name="Wu L."/>
            <person name="Ma J."/>
        </authorList>
    </citation>
    <scope>NUCLEOTIDE SEQUENCE [LARGE SCALE GENOMIC DNA]</scope>
    <source>
        <strain evidence="3">CCUG 63419</strain>
    </source>
</reference>
<dbReference type="Proteomes" id="UP001597044">
    <property type="component" value="Unassembled WGS sequence"/>
</dbReference>
<organism evidence="2 3">
    <name type="scientific">Paraperlucidibaca wandonensis</name>
    <dbReference type="NCBI Taxonomy" id="1268273"/>
    <lineage>
        <taxon>Bacteria</taxon>
        <taxon>Pseudomonadati</taxon>
        <taxon>Pseudomonadota</taxon>
        <taxon>Gammaproteobacteria</taxon>
        <taxon>Moraxellales</taxon>
        <taxon>Moraxellaceae</taxon>
        <taxon>Paraperlucidibaca</taxon>
    </lineage>
</organism>
<proteinExistence type="predicted"/>
<dbReference type="SUPFAM" id="SSF53474">
    <property type="entry name" value="alpha/beta-Hydrolases"/>
    <property type="match status" value="1"/>
</dbReference>
<keyword evidence="3" id="KW-1185">Reference proteome</keyword>
<dbReference type="EMBL" id="JBHTIT010000001">
    <property type="protein sequence ID" value="MFD0950194.1"/>
    <property type="molecule type" value="Genomic_DNA"/>
</dbReference>
<dbReference type="Gene3D" id="3.40.50.1820">
    <property type="entry name" value="alpha/beta hydrolase"/>
    <property type="match status" value="1"/>
</dbReference>
<sequence>MTTPWFHVEQGQGRPLLLLHGIGMSHAAWQPVMSLLARERRVIAVDIAGFGQTPALVGPVTEDALVDGLKQTLLSLGIDEPVDIAGNSMGGWLALAAATHGLARSVVAISPAGLASSDNTPRHIRPIFDSARMMAKRFPRVSERLVKIAPVRSAFLAIPMSIRGYKIPADAAIRSLQDFAHAPGFDATYDAIDLVHGINELTIPITVAFGRLDLLLTRALQRREALPAHATWLKPWSWGHVPMWDDPEGVARLILTGNKS</sequence>
<dbReference type="GO" id="GO:0016787">
    <property type="term" value="F:hydrolase activity"/>
    <property type="evidence" value="ECO:0007669"/>
    <property type="project" value="UniProtKB-KW"/>
</dbReference>
<dbReference type="PRINTS" id="PR00111">
    <property type="entry name" value="ABHYDROLASE"/>
</dbReference>
<dbReference type="Pfam" id="PF12697">
    <property type="entry name" value="Abhydrolase_6"/>
    <property type="match status" value="1"/>
</dbReference>
<evidence type="ECO:0000313" key="2">
    <source>
        <dbReference type="EMBL" id="MFD0950194.1"/>
    </source>
</evidence>
<dbReference type="InterPro" id="IPR000073">
    <property type="entry name" value="AB_hydrolase_1"/>
</dbReference>
<feature type="domain" description="AB hydrolase-1" evidence="1">
    <location>
        <begin position="16"/>
        <end position="252"/>
    </location>
</feature>
<protein>
    <submittedName>
        <fullName evidence="2">Alpha/beta fold hydrolase</fullName>
    </submittedName>
</protein>
<gene>
    <name evidence="2" type="ORF">ACFQ0F_07305</name>
</gene>
<dbReference type="InterPro" id="IPR029058">
    <property type="entry name" value="AB_hydrolase_fold"/>
</dbReference>
<name>A0ABW3HG41_9GAMM</name>
<evidence type="ECO:0000259" key="1">
    <source>
        <dbReference type="Pfam" id="PF12697"/>
    </source>
</evidence>
<evidence type="ECO:0000313" key="3">
    <source>
        <dbReference type="Proteomes" id="UP001597044"/>
    </source>
</evidence>
<accession>A0ABW3HG41</accession>
<dbReference type="PANTHER" id="PTHR46438:SF11">
    <property type="entry name" value="LIPASE-RELATED"/>
    <property type="match status" value="1"/>
</dbReference>
<keyword evidence="2" id="KW-0378">Hydrolase</keyword>
<dbReference type="RefSeq" id="WP_379070658.1">
    <property type="nucleotide sequence ID" value="NZ_JBHTIT010000001.1"/>
</dbReference>
<comment type="caution">
    <text evidence="2">The sequence shown here is derived from an EMBL/GenBank/DDBJ whole genome shotgun (WGS) entry which is preliminary data.</text>
</comment>
<dbReference type="PANTHER" id="PTHR46438">
    <property type="entry name" value="ALPHA/BETA-HYDROLASES SUPERFAMILY PROTEIN"/>
    <property type="match status" value="1"/>
</dbReference>